<dbReference type="EMBL" id="DRLD01000021">
    <property type="protein sequence ID" value="HED09189.1"/>
    <property type="molecule type" value="Genomic_DNA"/>
</dbReference>
<gene>
    <name evidence="2" type="ORF">ENJ10_00735</name>
</gene>
<dbReference type="Pfam" id="PF07195">
    <property type="entry name" value="FliD_C"/>
    <property type="match status" value="1"/>
</dbReference>
<dbReference type="PANTHER" id="PTHR30288:SF0">
    <property type="entry name" value="FLAGELLAR HOOK-ASSOCIATED PROTEIN 2"/>
    <property type="match status" value="1"/>
</dbReference>
<evidence type="ECO:0000259" key="1">
    <source>
        <dbReference type="Pfam" id="PF07195"/>
    </source>
</evidence>
<feature type="domain" description="Flagellar hook-associated protein 2 C-terminal" evidence="1">
    <location>
        <begin position="187"/>
        <end position="407"/>
    </location>
</feature>
<organism evidence="2">
    <name type="scientific">Caldithrix abyssi</name>
    <dbReference type="NCBI Taxonomy" id="187145"/>
    <lineage>
        <taxon>Bacteria</taxon>
        <taxon>Pseudomonadati</taxon>
        <taxon>Calditrichota</taxon>
        <taxon>Calditrichia</taxon>
        <taxon>Calditrichales</taxon>
        <taxon>Calditrichaceae</taxon>
        <taxon>Caldithrix</taxon>
    </lineage>
</organism>
<keyword evidence="2" id="KW-0282">Flagellum</keyword>
<proteinExistence type="predicted"/>
<evidence type="ECO:0000313" key="2">
    <source>
        <dbReference type="EMBL" id="HED09189.1"/>
    </source>
</evidence>
<accession>A0A7V1LJK7</accession>
<keyword evidence="2" id="KW-0969">Cilium</keyword>
<protein>
    <submittedName>
        <fullName evidence="2">Flagellar hook protein FliD</fullName>
    </submittedName>
</protein>
<dbReference type="InterPro" id="IPR010809">
    <property type="entry name" value="FliD_C"/>
</dbReference>
<dbReference type="InterPro" id="IPR040026">
    <property type="entry name" value="FliD"/>
</dbReference>
<keyword evidence="2" id="KW-0966">Cell projection</keyword>
<dbReference type="Proteomes" id="UP000886005">
    <property type="component" value="Unassembled WGS sequence"/>
</dbReference>
<dbReference type="PANTHER" id="PTHR30288">
    <property type="entry name" value="FLAGELLAR CAP/ASSEMBLY PROTEIN FLID"/>
    <property type="match status" value="1"/>
</dbReference>
<dbReference type="AlphaFoldDB" id="A0A7V1LJK7"/>
<dbReference type="GO" id="GO:0071973">
    <property type="term" value="P:bacterial-type flagellum-dependent cell motility"/>
    <property type="evidence" value="ECO:0007669"/>
    <property type="project" value="TreeGrafter"/>
</dbReference>
<dbReference type="GO" id="GO:0009421">
    <property type="term" value="C:bacterial-type flagellum filament cap"/>
    <property type="evidence" value="ECO:0007669"/>
    <property type="project" value="InterPro"/>
</dbReference>
<name>A0A7V1LJK7_CALAY</name>
<comment type="caution">
    <text evidence="2">The sequence shown here is derived from an EMBL/GenBank/DDBJ whole genome shotgun (WGS) entry which is preliminary data.</text>
</comment>
<sequence>ARTALSSNTDVLNASATSAAKVGTHSITVDRLASADTRVSQQYDSTASGFTSYTTDQTFTIEVASPTDADPNNRVSISVTVAASAFTGDNESVLKAISTAVDSAMDDAVANDVIKNEERVNASVVSEENGKSRLQFISANSGYTYRMDFGASTLLDDLQINAGVQASGTAGGYMYTVGTSASTSELNSKFTLDGLTYYRDSSNVDDALQGLTLNLKNIFASEETVTVSTDYEAVKGEVQGFIDAFNESINFLRKETQYNAGTESRGALADDLKYRTISLDLRDIVSSEVTDITYSEYNLLYDIGLEMDQQGKLSIKDEDKFKTAVETNSEYVSDLFNGSDGIATRINDYLEGYIKSGGTISQSKKNISNQISTLDTRIDLENTLLDQKRNQLTKEFVDLQAAMSRVQNQQQFFSMFSASNFGF</sequence>
<reference evidence="2" key="1">
    <citation type="journal article" date="2020" name="mSystems">
        <title>Genome- and Community-Level Interaction Insights into Carbon Utilization and Element Cycling Functions of Hydrothermarchaeota in Hydrothermal Sediment.</title>
        <authorList>
            <person name="Zhou Z."/>
            <person name="Liu Y."/>
            <person name="Xu W."/>
            <person name="Pan J."/>
            <person name="Luo Z.H."/>
            <person name="Li M."/>
        </authorList>
    </citation>
    <scope>NUCLEOTIDE SEQUENCE [LARGE SCALE GENOMIC DNA]</scope>
    <source>
        <strain evidence="2">HyVt-456</strain>
    </source>
</reference>
<dbReference type="GO" id="GO:0007155">
    <property type="term" value="P:cell adhesion"/>
    <property type="evidence" value="ECO:0007669"/>
    <property type="project" value="InterPro"/>
</dbReference>
<feature type="non-terminal residue" evidence="2">
    <location>
        <position position="1"/>
    </location>
</feature>